<dbReference type="EMBL" id="BAAADD010000005">
    <property type="protein sequence ID" value="GAA0571753.1"/>
    <property type="molecule type" value="Genomic_DNA"/>
</dbReference>
<feature type="compositionally biased region" description="Basic and acidic residues" evidence="1">
    <location>
        <begin position="41"/>
        <end position="50"/>
    </location>
</feature>
<gene>
    <name evidence="2" type="ORF">GCM10008942_20580</name>
</gene>
<evidence type="ECO:0000313" key="2">
    <source>
        <dbReference type="EMBL" id="GAA0571753.1"/>
    </source>
</evidence>
<sequence>MDGKMNSKGPPRDPSFDPQIVPEHRDPLGEVFDDPEAAAAEQRRARVPDERLEDDLDTPMSGTEPPGRDVDEEMSARRFAQHPAEEERDAPLLAPEHADPLRAQWDSIQTALVDEPRRAVEDADHLVAQAMARLADTFAQERANLEQQWGRGREASTEDLRQALRRYRAFFQRLLSV</sequence>
<evidence type="ECO:0000313" key="3">
    <source>
        <dbReference type="Proteomes" id="UP001499951"/>
    </source>
</evidence>
<dbReference type="Proteomes" id="UP001499951">
    <property type="component" value="Unassembled WGS sequence"/>
</dbReference>
<proteinExistence type="predicted"/>
<evidence type="ECO:0000256" key="1">
    <source>
        <dbReference type="SAM" id="MobiDB-lite"/>
    </source>
</evidence>
<name>A0ABP3PV47_9PROT</name>
<organism evidence="2 3">
    <name type="scientific">Rhizomicrobium electricum</name>
    <dbReference type="NCBI Taxonomy" id="480070"/>
    <lineage>
        <taxon>Bacteria</taxon>
        <taxon>Pseudomonadati</taxon>
        <taxon>Pseudomonadota</taxon>
        <taxon>Alphaproteobacteria</taxon>
        <taxon>Micropepsales</taxon>
        <taxon>Micropepsaceae</taxon>
        <taxon>Rhizomicrobium</taxon>
    </lineage>
</organism>
<accession>A0ABP3PV47</accession>
<reference evidence="3" key="1">
    <citation type="journal article" date="2019" name="Int. J. Syst. Evol. Microbiol.">
        <title>The Global Catalogue of Microorganisms (GCM) 10K type strain sequencing project: providing services to taxonomists for standard genome sequencing and annotation.</title>
        <authorList>
            <consortium name="The Broad Institute Genomics Platform"/>
            <consortium name="The Broad Institute Genome Sequencing Center for Infectious Disease"/>
            <person name="Wu L."/>
            <person name="Ma J."/>
        </authorList>
    </citation>
    <scope>NUCLEOTIDE SEQUENCE [LARGE SCALE GENOMIC DNA]</scope>
    <source>
        <strain evidence="3">JCM 15089</strain>
    </source>
</reference>
<feature type="region of interest" description="Disordered" evidence="1">
    <location>
        <begin position="1"/>
        <end position="93"/>
    </location>
</feature>
<comment type="caution">
    <text evidence="2">The sequence shown here is derived from an EMBL/GenBank/DDBJ whole genome shotgun (WGS) entry which is preliminary data.</text>
</comment>
<keyword evidence="3" id="KW-1185">Reference proteome</keyword>
<protein>
    <submittedName>
        <fullName evidence="2">Uncharacterized protein</fullName>
    </submittedName>
</protein>
<feature type="compositionally biased region" description="Basic and acidic residues" evidence="1">
    <location>
        <begin position="1"/>
        <end position="15"/>
    </location>
</feature>